<dbReference type="SMART" id="SM01361">
    <property type="entry name" value="A2M_recep"/>
    <property type="match status" value="1"/>
</dbReference>
<dbReference type="Gene3D" id="2.60.40.2950">
    <property type="match status" value="1"/>
</dbReference>
<gene>
    <name evidence="10" type="primary">LOC101894181</name>
</gene>
<dbReference type="Gene3D" id="2.20.130.20">
    <property type="match status" value="1"/>
</dbReference>
<sequence>MRYFLLNIALLLGSVIFVASQGYYSVLAPGHIQSNRNYTVLVTIHQSPEPVKVNVTIEGPTFEIHEEVFLNPFESKAITILPPKLTDGEHKLIVQGVSGLRFYNESELIEIVDAGPTVNIQTDKAVYKPGDLVQFRVVLMDEHTRPLKIPEPIRVEITDGINNRVKQFKDISFVKGVYKNQFQLSEYPVMGVWHIRVHISGRYDLVSSKSIKVQRYLLPKFSVYVETDRNIVLGDQMTVQALIYGQYTFEKYVEGQVKLRLVQDPEKIVLEERVMQIKDLLNLGIQLNNSELLREAYGINMEVELREKFTQQISSEKIYIHIHEYPYQISVLPETIKFAKGKPYQLTAKVRDWNDLPLMDDIPLIMEHGSRNYSVPLDANGEATFQFEHEPSSDHTFWYGNVTYLWGNIFAYEPYTGNVTDLPLTLELLTEKPQFGSPVRIQVTSLKGMPYLVYTIVGHANFIHTEHIKLPTNSRTHILEIIPSIAMVPNAFVYVHYIDGGNLRYSEIRIKFPLEFENKVSIMAPKQVKPGAEVNLEVRAQPKSLVGILAVDLGVYLLDPSYDFKKEKMLEALQEDTSRLPFLALVYPGLMSGVLTLTNAHYEFVPLQVDNRKLPDPLGELTFRKNFPETWIFENYEITNDTTQLTLNIPDTVTTWRVTAFTMNEKTGFGIVDGPTDVTTIQPFFISLNLPYSVKRGEIVAIPILIHNYQNRSLDTEITLLNSNNEFYFMESTILNTETGSSEKGRTKNITMPANSVDTVTFYISPRLVGDIKLRITATNSMASDAIIDTLRVQPEGIRQEFNNPQYISVIPSEPIELSYPLSLPANMVPQSEFITLTVVGDDMVPVLLNLNYLLYLPTGCGEQNMANFAPNVLALQYLRSTGQYHREAKLVAKVKRNIEVGYQQQLTYRHNNGGYSVFGQRKDFEASTWLTAYTVRFFIKTLKYAMAIEKHIIETGLHYLATAQRDDGSFPYTGYLLYPAQQNRFGFTAFVLMTFLEDEKYAQNYTKTIGRGLRFLHNRMDEINDLYALSIIAVTLQMAEENASSKKVLDRIMQYKKSDNESVWWSQNDRNMAKDVEITGYVLVAMLKMGYNKEAAEKAYKWLTRQRNKKGGFKSSHDTVVGLQALIQYPVKYKKSSGQINVVVNYTAVDDEKRTVRVGEISVDQSNMKILQTEELPKTTRAVEIRLAGSGSVFLQFNYQYYINGIDSFEYFRLEPRVKLPNPAELTLEICFSYIEPNSDAINMVVMEVNLPSGISADEKDIDDLLENDIVQRIEMKNSATSVIMYSAQLIAANRNCLNIMAYKLHDVIHLKPVAIIIYDYYDISRHDTVFYELPRVVSENQSSGDGNSQNAVDKKKFDF</sequence>
<dbReference type="Gene3D" id="2.60.40.690">
    <property type="entry name" value="Alpha-macroglobulin, receptor-binding domain"/>
    <property type="match status" value="1"/>
</dbReference>
<dbReference type="SMART" id="SM01360">
    <property type="entry name" value="A2M"/>
    <property type="match status" value="1"/>
</dbReference>
<evidence type="ECO:0000313" key="10">
    <source>
        <dbReference type="RefSeq" id="XP_058975026.1"/>
    </source>
</evidence>
<dbReference type="Gene3D" id="2.60.40.1940">
    <property type="match status" value="1"/>
</dbReference>
<dbReference type="PANTHER" id="PTHR11412">
    <property type="entry name" value="MACROGLOBULIN / COMPLEMENT"/>
    <property type="match status" value="1"/>
</dbReference>
<reference evidence="10" key="1">
    <citation type="submission" date="2025-08" db="UniProtKB">
        <authorList>
            <consortium name="RefSeq"/>
        </authorList>
    </citation>
    <scope>IDENTIFICATION</scope>
    <source>
        <strain evidence="10">Aabys</strain>
        <tissue evidence="10">Whole body</tissue>
    </source>
</reference>
<keyword evidence="1 5" id="KW-0732">Signal</keyword>
<feature type="chain" id="PRO_5046254526" evidence="5">
    <location>
        <begin position="21"/>
        <end position="1361"/>
    </location>
</feature>
<organism evidence="9 10">
    <name type="scientific">Musca domestica</name>
    <name type="common">House fly</name>
    <dbReference type="NCBI Taxonomy" id="7370"/>
    <lineage>
        <taxon>Eukaryota</taxon>
        <taxon>Metazoa</taxon>
        <taxon>Ecdysozoa</taxon>
        <taxon>Arthropoda</taxon>
        <taxon>Hexapoda</taxon>
        <taxon>Insecta</taxon>
        <taxon>Pterygota</taxon>
        <taxon>Neoptera</taxon>
        <taxon>Endopterygota</taxon>
        <taxon>Diptera</taxon>
        <taxon>Brachycera</taxon>
        <taxon>Muscomorpha</taxon>
        <taxon>Muscoidea</taxon>
        <taxon>Muscidae</taxon>
        <taxon>Musca</taxon>
    </lineage>
</organism>
<accession>A0ABM3UNC4</accession>
<evidence type="ECO:0000256" key="5">
    <source>
        <dbReference type="SAM" id="SignalP"/>
    </source>
</evidence>
<dbReference type="InterPro" id="IPR009048">
    <property type="entry name" value="A-macroglobulin_rcpt-bd"/>
</dbReference>
<evidence type="ECO:0000256" key="2">
    <source>
        <dbReference type="ARBA" id="ARBA00022966"/>
    </source>
</evidence>
<dbReference type="Pfam" id="PF07678">
    <property type="entry name" value="TED_complement"/>
    <property type="match status" value="1"/>
</dbReference>
<dbReference type="InterPro" id="IPR036595">
    <property type="entry name" value="A-macroglobulin_rcpt-bd_sf"/>
</dbReference>
<dbReference type="Gene3D" id="2.60.40.10">
    <property type="entry name" value="Immunoglobulins"/>
    <property type="match status" value="1"/>
</dbReference>
<dbReference type="Gene3D" id="2.60.40.1930">
    <property type="match status" value="2"/>
</dbReference>
<dbReference type="InterPro" id="IPR019742">
    <property type="entry name" value="MacrogloblnA2_CS"/>
</dbReference>
<dbReference type="SMART" id="SM01359">
    <property type="entry name" value="A2M_N_2"/>
    <property type="match status" value="1"/>
</dbReference>
<evidence type="ECO:0000256" key="1">
    <source>
        <dbReference type="ARBA" id="ARBA00022729"/>
    </source>
</evidence>
<dbReference type="SMART" id="SM01419">
    <property type="entry name" value="Thiol-ester_cl"/>
    <property type="match status" value="1"/>
</dbReference>
<feature type="signal peptide" evidence="5">
    <location>
        <begin position="1"/>
        <end position="20"/>
    </location>
</feature>
<dbReference type="PROSITE" id="PS00477">
    <property type="entry name" value="ALPHA_2_MACROGLOBULIN"/>
    <property type="match status" value="1"/>
</dbReference>
<dbReference type="Proteomes" id="UP001652621">
    <property type="component" value="Unplaced"/>
</dbReference>
<feature type="domain" description="Alpha-2-macroglobulin bait region" evidence="6">
    <location>
        <begin position="424"/>
        <end position="558"/>
    </location>
</feature>
<protein>
    <submittedName>
        <fullName evidence="10">Alpha-1-macroglobulin-like</fullName>
    </submittedName>
</protein>
<dbReference type="Gene3D" id="1.50.10.20">
    <property type="match status" value="1"/>
</dbReference>
<dbReference type="Pfam" id="PF00207">
    <property type="entry name" value="A2M"/>
    <property type="match status" value="1"/>
</dbReference>
<dbReference type="Gene3D" id="6.20.50.160">
    <property type="match status" value="1"/>
</dbReference>
<evidence type="ECO:0000256" key="3">
    <source>
        <dbReference type="ARBA" id="ARBA00023157"/>
    </source>
</evidence>
<dbReference type="InterPro" id="IPR047565">
    <property type="entry name" value="Alpha-macroglob_thiol-ester_cl"/>
</dbReference>
<dbReference type="Pfam" id="PF01835">
    <property type="entry name" value="MG2"/>
    <property type="match status" value="1"/>
</dbReference>
<dbReference type="InterPro" id="IPR002890">
    <property type="entry name" value="MG2"/>
</dbReference>
<dbReference type="InterPro" id="IPR011625">
    <property type="entry name" value="A2M_N_BRD"/>
</dbReference>
<feature type="compositionally biased region" description="Polar residues" evidence="4">
    <location>
        <begin position="1341"/>
        <end position="1353"/>
    </location>
</feature>
<dbReference type="RefSeq" id="XP_058975026.1">
    <property type="nucleotide sequence ID" value="XM_059119043.1"/>
</dbReference>
<dbReference type="Pfam" id="PF17791">
    <property type="entry name" value="MG3"/>
    <property type="match status" value="1"/>
</dbReference>
<evidence type="ECO:0000259" key="7">
    <source>
        <dbReference type="SMART" id="SM01360"/>
    </source>
</evidence>
<dbReference type="InterPro" id="IPR001599">
    <property type="entry name" value="Macroglobln_a2"/>
</dbReference>
<name>A0ABM3UNC4_MUSDO</name>
<dbReference type="InterPro" id="IPR011626">
    <property type="entry name" value="Alpha-macroglobulin_TED"/>
</dbReference>
<evidence type="ECO:0000256" key="4">
    <source>
        <dbReference type="SAM" id="MobiDB-lite"/>
    </source>
</evidence>
<dbReference type="InterPro" id="IPR041555">
    <property type="entry name" value="MG3"/>
</dbReference>
<feature type="region of interest" description="Disordered" evidence="4">
    <location>
        <begin position="1341"/>
        <end position="1361"/>
    </location>
</feature>
<feature type="domain" description="Alpha-2-macroglobulin" evidence="7">
    <location>
        <begin position="630"/>
        <end position="720"/>
    </location>
</feature>
<dbReference type="GeneID" id="101894181"/>
<dbReference type="InterPro" id="IPR050473">
    <property type="entry name" value="A2M/Complement_sys"/>
</dbReference>
<dbReference type="SUPFAM" id="SSF48239">
    <property type="entry name" value="Terpenoid cyclases/Protein prenyltransferases"/>
    <property type="match status" value="1"/>
</dbReference>
<keyword evidence="3" id="KW-1015">Disulfide bond</keyword>
<evidence type="ECO:0000259" key="8">
    <source>
        <dbReference type="SMART" id="SM01361"/>
    </source>
</evidence>
<keyword evidence="9" id="KW-1185">Reference proteome</keyword>
<evidence type="ECO:0000313" key="9">
    <source>
        <dbReference type="Proteomes" id="UP001652621"/>
    </source>
</evidence>
<proteinExistence type="predicted"/>
<evidence type="ECO:0000259" key="6">
    <source>
        <dbReference type="SMART" id="SM01359"/>
    </source>
</evidence>
<dbReference type="Pfam" id="PF07677">
    <property type="entry name" value="A2M_recep"/>
    <property type="match status" value="1"/>
</dbReference>
<keyword evidence="2" id="KW-0882">Thioester bond</keyword>
<feature type="domain" description="Alpha-macroglobulin receptor-binding" evidence="8">
    <location>
        <begin position="1243"/>
        <end position="1333"/>
    </location>
</feature>
<dbReference type="Gene3D" id="2.60.120.1540">
    <property type="match status" value="1"/>
</dbReference>
<dbReference type="InterPro" id="IPR013783">
    <property type="entry name" value="Ig-like_fold"/>
</dbReference>
<dbReference type="SUPFAM" id="SSF49410">
    <property type="entry name" value="Alpha-macroglobulin receptor domain"/>
    <property type="match status" value="1"/>
</dbReference>
<dbReference type="InterPro" id="IPR008930">
    <property type="entry name" value="Terpenoid_cyclase/PrenylTrfase"/>
</dbReference>
<dbReference type="PANTHER" id="PTHR11412:SF136">
    <property type="entry name" value="CD109 ANTIGEN"/>
    <property type="match status" value="1"/>
</dbReference>
<dbReference type="Pfam" id="PF07703">
    <property type="entry name" value="A2M_BRD"/>
    <property type="match status" value="1"/>
</dbReference>